<dbReference type="PANTHER" id="PTHR16557">
    <property type="entry name" value="ALKYLATED DNA REPAIR PROTEIN ALKB-RELATED"/>
    <property type="match status" value="1"/>
</dbReference>
<dbReference type="AlphaFoldDB" id="A0A1Q3BAH4"/>
<evidence type="ECO:0000313" key="10">
    <source>
        <dbReference type="Proteomes" id="UP000187406"/>
    </source>
</evidence>
<keyword evidence="4" id="KW-0560">Oxidoreductase</keyword>
<keyword evidence="10" id="KW-1185">Reference proteome</keyword>
<dbReference type="GO" id="GO:0008198">
    <property type="term" value="F:ferrous iron binding"/>
    <property type="evidence" value="ECO:0007669"/>
    <property type="project" value="TreeGrafter"/>
</dbReference>
<evidence type="ECO:0000256" key="5">
    <source>
        <dbReference type="ARBA" id="ARBA00023004"/>
    </source>
</evidence>
<keyword evidence="7" id="KW-1133">Transmembrane helix</keyword>
<evidence type="ECO:0000256" key="2">
    <source>
        <dbReference type="ARBA" id="ARBA00022723"/>
    </source>
</evidence>
<dbReference type="GO" id="GO:0035516">
    <property type="term" value="F:broad specificity oxidative DNA demethylase activity"/>
    <property type="evidence" value="ECO:0007669"/>
    <property type="project" value="TreeGrafter"/>
</dbReference>
<dbReference type="GO" id="GO:0035513">
    <property type="term" value="P:oxidative RNA demethylation"/>
    <property type="evidence" value="ECO:0007669"/>
    <property type="project" value="TreeGrafter"/>
</dbReference>
<feature type="domain" description="Alpha-ketoglutarate-dependent dioxygenase AlkB-like" evidence="8">
    <location>
        <begin position="1"/>
        <end position="182"/>
    </location>
</feature>
<dbReference type="OrthoDB" id="6614653at2759"/>
<feature type="binding site" evidence="6">
    <location>
        <position position="127"/>
    </location>
    <ligand>
        <name>Fe cation</name>
        <dbReference type="ChEBI" id="CHEBI:24875"/>
        <note>catalytic</note>
    </ligand>
</feature>
<feature type="transmembrane region" description="Helical" evidence="7">
    <location>
        <begin position="218"/>
        <end position="238"/>
    </location>
</feature>
<evidence type="ECO:0000256" key="7">
    <source>
        <dbReference type="SAM" id="Phobius"/>
    </source>
</evidence>
<keyword evidence="5 6" id="KW-0408">Iron</keyword>
<evidence type="ECO:0000313" key="9">
    <source>
        <dbReference type="EMBL" id="GAV64773.1"/>
    </source>
</evidence>
<evidence type="ECO:0000256" key="3">
    <source>
        <dbReference type="ARBA" id="ARBA00022964"/>
    </source>
</evidence>
<evidence type="ECO:0000256" key="1">
    <source>
        <dbReference type="ARBA" id="ARBA00007879"/>
    </source>
</evidence>
<dbReference type="GO" id="GO:0005737">
    <property type="term" value="C:cytoplasm"/>
    <property type="evidence" value="ECO:0007669"/>
    <property type="project" value="TreeGrafter"/>
</dbReference>
<keyword evidence="2 6" id="KW-0479">Metal-binding</keyword>
<evidence type="ECO:0000256" key="6">
    <source>
        <dbReference type="PIRSR" id="PIRSR604574-2"/>
    </source>
</evidence>
<dbReference type="Gene3D" id="2.60.120.590">
    <property type="entry name" value="Alpha-ketoglutarate-dependent dioxygenase AlkB-like"/>
    <property type="match status" value="1"/>
</dbReference>
<dbReference type="Pfam" id="PF13532">
    <property type="entry name" value="2OG-FeII_Oxy_2"/>
    <property type="match status" value="1"/>
</dbReference>
<dbReference type="InParanoid" id="A0A1Q3BAH4"/>
<comment type="cofactor">
    <cofactor evidence="6">
        <name>Fe(2+)</name>
        <dbReference type="ChEBI" id="CHEBI:29033"/>
    </cofactor>
    <text evidence="6">Binds 1 Fe(2+) ion per subunit.</text>
</comment>
<dbReference type="GO" id="GO:0035515">
    <property type="term" value="F:oxidative RNA demethylase activity"/>
    <property type="evidence" value="ECO:0007669"/>
    <property type="project" value="TreeGrafter"/>
</dbReference>
<dbReference type="EMBL" id="BDDD01000364">
    <property type="protein sequence ID" value="GAV64773.1"/>
    <property type="molecule type" value="Genomic_DNA"/>
</dbReference>
<dbReference type="PANTHER" id="PTHR16557:SF10">
    <property type="entry name" value="2-OXOGLUTARATE-DEPENDENT DIOXYGENASE FAMILY PROTEIN"/>
    <property type="match status" value="1"/>
</dbReference>
<evidence type="ECO:0000256" key="4">
    <source>
        <dbReference type="ARBA" id="ARBA00023002"/>
    </source>
</evidence>
<keyword evidence="3" id="KW-0223">Dioxygenase</keyword>
<accession>A0A1Q3BAH4</accession>
<proteinExistence type="inferred from homology"/>
<reference evidence="10" key="1">
    <citation type="submission" date="2016-04" db="EMBL/GenBank/DDBJ databases">
        <title>Cephalotus genome sequencing.</title>
        <authorList>
            <person name="Fukushima K."/>
            <person name="Hasebe M."/>
            <person name="Fang X."/>
        </authorList>
    </citation>
    <scope>NUCLEOTIDE SEQUENCE [LARGE SCALE GENOMIC DNA]</scope>
    <source>
        <strain evidence="10">cv. St1</strain>
    </source>
</reference>
<dbReference type="InterPro" id="IPR037151">
    <property type="entry name" value="AlkB-like_sf"/>
</dbReference>
<evidence type="ECO:0000259" key="8">
    <source>
        <dbReference type="Pfam" id="PF13532"/>
    </source>
</evidence>
<comment type="similarity">
    <text evidence="1">Belongs to the alkB family.</text>
</comment>
<dbReference type="SUPFAM" id="SSF51197">
    <property type="entry name" value="Clavaminate synthase-like"/>
    <property type="match status" value="1"/>
</dbReference>
<protein>
    <submittedName>
        <fullName evidence="9">2OG-FeII_Oxy_2 domain-containing protein</fullName>
    </submittedName>
</protein>
<keyword evidence="7" id="KW-0812">Transmembrane</keyword>
<comment type="caution">
    <text evidence="9">The sequence shown here is derived from an EMBL/GenBank/DDBJ whole genome shotgun (WGS) entry which is preliminary data.</text>
</comment>
<gene>
    <name evidence="9" type="ORF">CFOL_v3_08288</name>
</gene>
<keyword evidence="7" id="KW-0472">Membrane</keyword>
<feature type="binding site" evidence="6">
    <location>
        <position position="129"/>
    </location>
    <ligand>
        <name>Fe cation</name>
        <dbReference type="ChEBI" id="CHEBI:24875"/>
        <note>catalytic</note>
    </ligand>
</feature>
<organism evidence="9 10">
    <name type="scientific">Cephalotus follicularis</name>
    <name type="common">Albany pitcher plant</name>
    <dbReference type="NCBI Taxonomy" id="3775"/>
    <lineage>
        <taxon>Eukaryota</taxon>
        <taxon>Viridiplantae</taxon>
        <taxon>Streptophyta</taxon>
        <taxon>Embryophyta</taxon>
        <taxon>Tracheophyta</taxon>
        <taxon>Spermatophyta</taxon>
        <taxon>Magnoliopsida</taxon>
        <taxon>eudicotyledons</taxon>
        <taxon>Gunneridae</taxon>
        <taxon>Pentapetalae</taxon>
        <taxon>rosids</taxon>
        <taxon>fabids</taxon>
        <taxon>Oxalidales</taxon>
        <taxon>Cephalotaceae</taxon>
        <taxon>Cephalotus</taxon>
    </lineage>
</organism>
<dbReference type="InterPro" id="IPR004574">
    <property type="entry name" value="Alkb"/>
</dbReference>
<sequence>MVLLKRYLTHCEQINIIKVCRDHGLCSTGFYQPRFQSGATMRLHMMCMGLNWNHKTIKYEERRSVDGLQPPSIPTQFTLLVQRAIKDAHGIIAKECRVSNVTNILPAMSPDICIVNFYTTIGRLGLHKDRDENKESLRKGLPVVSFSLGDSAEFLYGDHRHTEEAEKKVLEPGDVLIFGGDDAEQKSKKKKVASMHAKYIHNFCRMIIHLEHRSRDEILTWIFVVFVLGNCYYVDYIISKR</sequence>
<dbReference type="Proteomes" id="UP000187406">
    <property type="component" value="Unassembled WGS sequence"/>
</dbReference>
<name>A0A1Q3BAH4_CEPFO</name>
<dbReference type="InterPro" id="IPR027450">
    <property type="entry name" value="AlkB-like"/>
</dbReference>